<feature type="domain" description="Glutamine amidotransferase" evidence="1">
    <location>
        <begin position="79"/>
        <end position="196"/>
    </location>
</feature>
<dbReference type="AlphaFoldDB" id="A0A520MVW6"/>
<gene>
    <name evidence="2" type="ORF">EVA92_05130</name>
</gene>
<evidence type="ECO:0000313" key="2">
    <source>
        <dbReference type="EMBL" id="RZO25371.1"/>
    </source>
</evidence>
<dbReference type="InterPro" id="IPR029062">
    <property type="entry name" value="Class_I_gatase-like"/>
</dbReference>
<dbReference type="GO" id="GO:0005829">
    <property type="term" value="C:cytosol"/>
    <property type="evidence" value="ECO:0007669"/>
    <property type="project" value="TreeGrafter"/>
</dbReference>
<keyword evidence="2" id="KW-0315">Glutamine amidotransferase</keyword>
<accession>A0A520MVW6</accession>
<dbReference type="PANTHER" id="PTHR42695">
    <property type="entry name" value="GLUTAMINE AMIDOTRANSFERASE YLR126C-RELATED"/>
    <property type="match status" value="1"/>
</dbReference>
<dbReference type="CDD" id="cd01741">
    <property type="entry name" value="GATase1_1"/>
    <property type="match status" value="1"/>
</dbReference>
<dbReference type="Pfam" id="PF00117">
    <property type="entry name" value="GATase"/>
    <property type="match status" value="1"/>
</dbReference>
<proteinExistence type="predicted"/>
<dbReference type="GO" id="GO:0016740">
    <property type="term" value="F:transferase activity"/>
    <property type="evidence" value="ECO:0007669"/>
    <property type="project" value="UniProtKB-KW"/>
</dbReference>
<dbReference type="PROSITE" id="PS51273">
    <property type="entry name" value="GATASE_TYPE_1"/>
    <property type="match status" value="1"/>
</dbReference>
<dbReference type="EMBL" id="SHBE01000019">
    <property type="protein sequence ID" value="RZO25371.1"/>
    <property type="molecule type" value="Genomic_DNA"/>
</dbReference>
<organism evidence="2 3">
    <name type="scientific">SAR86 cluster bacterium</name>
    <dbReference type="NCBI Taxonomy" id="2030880"/>
    <lineage>
        <taxon>Bacteria</taxon>
        <taxon>Pseudomonadati</taxon>
        <taxon>Pseudomonadota</taxon>
        <taxon>Gammaproteobacteria</taxon>
        <taxon>SAR86 cluster</taxon>
    </lineage>
</organism>
<comment type="caution">
    <text evidence="2">The sequence shown here is derived from an EMBL/GenBank/DDBJ whole genome shotgun (WGS) entry which is preliminary data.</text>
</comment>
<dbReference type="Gene3D" id="3.40.50.880">
    <property type="match status" value="1"/>
</dbReference>
<protein>
    <submittedName>
        <fullName evidence="2">Type 1 glutamine amidotransferase</fullName>
    </submittedName>
</protein>
<dbReference type="Proteomes" id="UP000315825">
    <property type="component" value="Unassembled WGS sequence"/>
</dbReference>
<reference evidence="2 3" key="1">
    <citation type="submission" date="2019-02" db="EMBL/GenBank/DDBJ databases">
        <title>Prokaryotic population dynamics and viral predation in marine succession experiment using metagenomics: the confinement effect.</title>
        <authorList>
            <person name="Haro-Moreno J.M."/>
            <person name="Rodriguez-Valera F."/>
            <person name="Lopez-Perez M."/>
        </authorList>
    </citation>
    <scope>NUCLEOTIDE SEQUENCE [LARGE SCALE GENOMIC DNA]</scope>
    <source>
        <strain evidence="2">MED-G159</strain>
    </source>
</reference>
<evidence type="ECO:0000313" key="3">
    <source>
        <dbReference type="Proteomes" id="UP000315825"/>
    </source>
</evidence>
<keyword evidence="2" id="KW-0808">Transferase</keyword>
<dbReference type="InterPro" id="IPR017926">
    <property type="entry name" value="GATASE"/>
</dbReference>
<dbReference type="SUPFAM" id="SSF52317">
    <property type="entry name" value="Class I glutamine amidotransferase-like"/>
    <property type="match status" value="1"/>
</dbReference>
<evidence type="ECO:0000259" key="1">
    <source>
        <dbReference type="Pfam" id="PF00117"/>
    </source>
</evidence>
<dbReference type="InterPro" id="IPR044992">
    <property type="entry name" value="ChyE-like"/>
</dbReference>
<dbReference type="PANTHER" id="PTHR42695:SF5">
    <property type="entry name" value="GLUTAMINE AMIDOTRANSFERASE YLR126C-RELATED"/>
    <property type="match status" value="1"/>
</dbReference>
<name>A0A520MVW6_9GAMM</name>
<sequence length="244" mass="28265">MQRKELKILLLQIRDDRKVRNEEHESFARYSRLEPEQISVHNVFDEPIFDPKILDGFDGLYIGGASEANVLKPEKYKFVSYSQELIKYAAKQNIPTFASCFGFQLAILAFGGQILSKERDYEMGSIPITLTNLASVDIVFRGIQNEFPALSIHRQYAIELPANLDLLAYTKDCLHSFKVRDKLIWAFQFHPEVDRSTVYERLEIYKEEYTDSEHHFNSVLSSLVETPESHQLLANFVDRVLLGR</sequence>